<comment type="caution">
    <text evidence="10">The sequence shown here is derived from an EMBL/GenBank/DDBJ whole genome shotgun (WGS) entry which is preliminary data.</text>
</comment>
<evidence type="ECO:0000313" key="11">
    <source>
        <dbReference type="Proteomes" id="UP000016568"/>
    </source>
</evidence>
<dbReference type="GO" id="GO:0006935">
    <property type="term" value="P:chemotaxis"/>
    <property type="evidence" value="ECO:0007669"/>
    <property type="project" value="UniProtKB-UniRule"/>
</dbReference>
<dbReference type="CDD" id="cd16432">
    <property type="entry name" value="CheB_Rec"/>
    <property type="match status" value="1"/>
</dbReference>
<evidence type="ECO:0000259" key="9">
    <source>
        <dbReference type="PROSITE" id="PS50122"/>
    </source>
</evidence>
<dbReference type="PANTHER" id="PTHR42872">
    <property type="entry name" value="PROTEIN-GLUTAMATE METHYLESTERASE/PROTEIN-GLUTAMINE GLUTAMINASE"/>
    <property type="match status" value="1"/>
</dbReference>
<feature type="region of interest" description="Disordered" evidence="7">
    <location>
        <begin position="165"/>
        <end position="184"/>
    </location>
</feature>
<dbReference type="PROSITE" id="PS50110">
    <property type="entry name" value="RESPONSE_REGULATORY"/>
    <property type="match status" value="1"/>
</dbReference>
<gene>
    <name evidence="4 10" type="primary">cheB</name>
    <name evidence="10" type="ORF">NT2_04_00360</name>
</gene>
<dbReference type="AlphaFoldDB" id="U2YJJ9"/>
<dbReference type="eggNOG" id="COG2201">
    <property type="taxonomic scope" value="Bacteria"/>
</dbReference>
<dbReference type="GO" id="GO:0005737">
    <property type="term" value="C:cytoplasm"/>
    <property type="evidence" value="ECO:0007669"/>
    <property type="project" value="UniProtKB-SubCell"/>
</dbReference>
<evidence type="ECO:0000256" key="2">
    <source>
        <dbReference type="ARBA" id="ARBA00022801"/>
    </source>
</evidence>
<dbReference type="SUPFAM" id="SSF52738">
    <property type="entry name" value="Methylesterase CheB, C-terminal domain"/>
    <property type="match status" value="1"/>
</dbReference>
<dbReference type="EMBL" id="BASZ01000004">
    <property type="protein sequence ID" value="GAD48625.1"/>
    <property type="molecule type" value="Genomic_DNA"/>
</dbReference>
<dbReference type="Pfam" id="PF00072">
    <property type="entry name" value="Response_reg"/>
    <property type="match status" value="1"/>
</dbReference>
<dbReference type="InterPro" id="IPR000673">
    <property type="entry name" value="Sig_transdc_resp-reg_Me-estase"/>
</dbReference>
<evidence type="ECO:0000256" key="3">
    <source>
        <dbReference type="ARBA" id="ARBA00048267"/>
    </source>
</evidence>
<feature type="domain" description="CheB-type methylesterase" evidence="9">
    <location>
        <begin position="190"/>
        <end position="381"/>
    </location>
</feature>
<feature type="active site" evidence="4 5">
    <location>
        <position position="227"/>
    </location>
</feature>
<dbReference type="GO" id="GO:0050568">
    <property type="term" value="F:protein-glutamine glutaminase activity"/>
    <property type="evidence" value="ECO:0007669"/>
    <property type="project" value="UniProtKB-UniRule"/>
</dbReference>
<keyword evidence="4 6" id="KW-0597">Phosphoprotein</keyword>
<feature type="modified residue" description="4-aspartylphosphate" evidence="4 6">
    <location>
        <position position="83"/>
    </location>
</feature>
<comment type="catalytic activity">
    <reaction evidence="4">
        <text>L-glutaminyl-[protein] + H2O = L-glutamyl-[protein] + NH4(+)</text>
        <dbReference type="Rhea" id="RHEA:16441"/>
        <dbReference type="Rhea" id="RHEA-COMP:10207"/>
        <dbReference type="Rhea" id="RHEA-COMP:10208"/>
        <dbReference type="ChEBI" id="CHEBI:15377"/>
        <dbReference type="ChEBI" id="CHEBI:28938"/>
        <dbReference type="ChEBI" id="CHEBI:29973"/>
        <dbReference type="ChEBI" id="CHEBI:30011"/>
        <dbReference type="EC" id="3.5.1.44"/>
    </reaction>
</comment>
<accession>U2YJJ9</accession>
<dbReference type="KEGG" id="ntd:EGO55_10105"/>
<dbReference type="InterPro" id="IPR001789">
    <property type="entry name" value="Sig_transdc_resp-reg_receiver"/>
</dbReference>
<name>U2YJJ9_9SPHN</name>
<organism evidence="10 11">
    <name type="scientific">Caenibius tardaugens NBRC 16725</name>
    <dbReference type="NCBI Taxonomy" id="1219035"/>
    <lineage>
        <taxon>Bacteria</taxon>
        <taxon>Pseudomonadati</taxon>
        <taxon>Pseudomonadota</taxon>
        <taxon>Alphaproteobacteria</taxon>
        <taxon>Sphingomonadales</taxon>
        <taxon>Erythrobacteraceae</taxon>
        <taxon>Caenibius</taxon>
    </lineage>
</organism>
<dbReference type="InterPro" id="IPR008248">
    <property type="entry name" value="CheB-like"/>
</dbReference>
<evidence type="ECO:0000313" key="10">
    <source>
        <dbReference type="EMBL" id="GAD48625.1"/>
    </source>
</evidence>
<comment type="PTM">
    <text evidence="4">Phosphorylated by CheA. Phosphorylation of the N-terminal regulatory domain activates the methylesterase activity.</text>
</comment>
<keyword evidence="1 4" id="KW-0145">Chemotaxis</keyword>
<comment type="domain">
    <text evidence="4">Contains a C-terminal catalytic domain, and an N-terminal region which modulates catalytic activity.</text>
</comment>
<evidence type="ECO:0000256" key="5">
    <source>
        <dbReference type="PROSITE-ProRule" id="PRU00050"/>
    </source>
</evidence>
<dbReference type="PANTHER" id="PTHR42872:SF3">
    <property type="entry name" value="PROTEIN-GLUTAMATE METHYLESTERASE_PROTEIN-GLUTAMINE GLUTAMINASE 1"/>
    <property type="match status" value="1"/>
</dbReference>
<evidence type="ECO:0000256" key="7">
    <source>
        <dbReference type="SAM" id="MobiDB-lite"/>
    </source>
</evidence>
<feature type="active site" evidence="4 5">
    <location>
        <position position="200"/>
    </location>
</feature>
<dbReference type="PIRSF" id="PIRSF000876">
    <property type="entry name" value="RR_chemtxs_CheB"/>
    <property type="match status" value="1"/>
</dbReference>
<evidence type="ECO:0000259" key="8">
    <source>
        <dbReference type="PROSITE" id="PS50110"/>
    </source>
</evidence>
<evidence type="ECO:0000256" key="6">
    <source>
        <dbReference type="PROSITE-ProRule" id="PRU00169"/>
    </source>
</evidence>
<comment type="similarity">
    <text evidence="4">Belongs to the CheB family.</text>
</comment>
<dbReference type="OrthoDB" id="9793421at2"/>
<dbReference type="InterPro" id="IPR011006">
    <property type="entry name" value="CheY-like_superfamily"/>
</dbReference>
<dbReference type="CDD" id="cd17541">
    <property type="entry name" value="REC_CheB-like"/>
    <property type="match status" value="1"/>
</dbReference>
<dbReference type="PROSITE" id="PS50122">
    <property type="entry name" value="CHEB"/>
    <property type="match status" value="1"/>
</dbReference>
<keyword evidence="2 4" id="KW-0378">Hydrolase</keyword>
<keyword evidence="4" id="KW-0963">Cytoplasm</keyword>
<dbReference type="EC" id="3.5.1.44" evidence="4"/>
<dbReference type="Gene3D" id="3.40.50.2300">
    <property type="match status" value="1"/>
</dbReference>
<comment type="subcellular location">
    <subcellularLocation>
        <location evidence="4">Cytoplasm</location>
    </subcellularLocation>
</comment>
<dbReference type="GO" id="GO:0008984">
    <property type="term" value="F:protein-glutamate methylesterase activity"/>
    <property type="evidence" value="ECO:0007669"/>
    <property type="project" value="UniProtKB-UniRule"/>
</dbReference>
<dbReference type="GO" id="GO:0000156">
    <property type="term" value="F:phosphorelay response regulator activity"/>
    <property type="evidence" value="ECO:0007669"/>
    <property type="project" value="InterPro"/>
</dbReference>
<dbReference type="HAMAP" id="MF_00099">
    <property type="entry name" value="CheB_chemtxs"/>
    <property type="match status" value="1"/>
</dbReference>
<proteinExistence type="inferred from homology"/>
<evidence type="ECO:0000256" key="1">
    <source>
        <dbReference type="ARBA" id="ARBA00022500"/>
    </source>
</evidence>
<protein>
    <recommendedName>
        <fullName evidence="4">Protein-glutamate methylesterase/protein-glutamine glutaminase</fullName>
        <ecNumber evidence="4">3.1.1.61</ecNumber>
        <ecNumber evidence="4">3.5.1.44</ecNumber>
    </recommendedName>
</protein>
<sequence length="384" mass="39663">MRNNSAPLPAATAAEDFSRTRAASRPGVNAIRVMVVDDSITARTVYARIIEKERDLELSAVAGTAEDALAALRTMRVDVILLDLEMPGMGGLKALPRLIAAARGAQIIVVSALTLAGAEHTVQALALGAADALPKPPPGRFDQDYRNGLVAKIRGIARTRRVLRQQAEASPRAPSPFARQPGHLRGIGQPRAHVLAIGASTGGIHALGRLFASLPPQIGVPILVTQHLPGSFTEIFARQLEMLSGRTAVVAEDRLALLPNRIVVAPGDAHMTVVPVRGGHQVRLDREPAASGFCPSVDPFFASVAQAFGANALGVMLSGMGRDGCAGAGQIAAAGGVILAQDEESCAVWGMPGAVAQAGIASAILPPEGLAGRIVLAVGGQAWS</sequence>
<feature type="domain" description="Response regulatory" evidence="8">
    <location>
        <begin position="32"/>
        <end position="150"/>
    </location>
</feature>
<keyword evidence="11" id="KW-1185">Reference proteome</keyword>
<evidence type="ECO:0000256" key="4">
    <source>
        <dbReference type="HAMAP-Rule" id="MF_00099"/>
    </source>
</evidence>
<dbReference type="NCBIfam" id="NF001965">
    <property type="entry name" value="PRK00742.1"/>
    <property type="match status" value="1"/>
</dbReference>
<dbReference type="RefSeq" id="WP_021689532.1">
    <property type="nucleotide sequence ID" value="NZ_BASZ01000004.1"/>
</dbReference>
<comment type="function">
    <text evidence="4">Involved in chemotaxis. Part of a chemotaxis signal transduction system that modulates chemotaxis in response to various stimuli. Catalyzes the demethylation of specific methylglutamate residues introduced into the chemoreceptors (methyl-accepting chemotaxis proteins or MCP) by CheR. Also mediates the irreversible deamidation of specific glutamine residues to glutamic acid.</text>
</comment>
<dbReference type="EC" id="3.1.1.61" evidence="4"/>
<dbReference type="SUPFAM" id="SSF52172">
    <property type="entry name" value="CheY-like"/>
    <property type="match status" value="1"/>
</dbReference>
<dbReference type="Gene3D" id="3.40.50.180">
    <property type="entry name" value="Methylesterase CheB, C-terminal domain"/>
    <property type="match status" value="1"/>
</dbReference>
<comment type="catalytic activity">
    <reaction evidence="3 4">
        <text>[protein]-L-glutamate 5-O-methyl ester + H2O = L-glutamyl-[protein] + methanol + H(+)</text>
        <dbReference type="Rhea" id="RHEA:23236"/>
        <dbReference type="Rhea" id="RHEA-COMP:10208"/>
        <dbReference type="Rhea" id="RHEA-COMP:10311"/>
        <dbReference type="ChEBI" id="CHEBI:15377"/>
        <dbReference type="ChEBI" id="CHEBI:15378"/>
        <dbReference type="ChEBI" id="CHEBI:17790"/>
        <dbReference type="ChEBI" id="CHEBI:29973"/>
        <dbReference type="ChEBI" id="CHEBI:82795"/>
        <dbReference type="EC" id="3.1.1.61"/>
    </reaction>
</comment>
<dbReference type="Pfam" id="PF01339">
    <property type="entry name" value="CheB_methylest"/>
    <property type="match status" value="1"/>
</dbReference>
<reference evidence="10 11" key="1">
    <citation type="submission" date="2013-09" db="EMBL/GenBank/DDBJ databases">
        <title>Whole genome shotgun sequence of Novosphingobium tardaugens NBRC 16725.</title>
        <authorList>
            <person name="Isaki S."/>
            <person name="Hosoyama A."/>
            <person name="Tsuchikane K."/>
            <person name="Katsumata H."/>
            <person name="Ando Y."/>
            <person name="Yamazaki S."/>
            <person name="Fujita N."/>
        </authorList>
    </citation>
    <scope>NUCLEOTIDE SEQUENCE [LARGE SCALE GENOMIC DNA]</scope>
    <source>
        <strain evidence="10 11">NBRC 16725</strain>
    </source>
</reference>
<dbReference type="InterPro" id="IPR035909">
    <property type="entry name" value="CheB_C"/>
</dbReference>
<feature type="active site" evidence="4 5">
    <location>
        <position position="323"/>
    </location>
</feature>
<dbReference type="SMART" id="SM00448">
    <property type="entry name" value="REC"/>
    <property type="match status" value="1"/>
</dbReference>
<dbReference type="Proteomes" id="UP000016568">
    <property type="component" value="Unassembled WGS sequence"/>
</dbReference>